<feature type="compositionally biased region" description="Low complexity" evidence="1">
    <location>
        <begin position="1"/>
        <end position="19"/>
    </location>
</feature>
<keyword evidence="4" id="KW-1185">Reference proteome</keyword>
<evidence type="ECO:0000256" key="2">
    <source>
        <dbReference type="SAM" id="Phobius"/>
    </source>
</evidence>
<feature type="region of interest" description="Disordered" evidence="1">
    <location>
        <begin position="1"/>
        <end position="24"/>
    </location>
</feature>
<dbReference type="RefSeq" id="WP_306054931.1">
    <property type="nucleotide sequence ID" value="NZ_CP120997.1"/>
</dbReference>
<keyword evidence="2" id="KW-1133">Transmembrane helix</keyword>
<proteinExistence type="predicted"/>
<reference evidence="3 4" key="1">
    <citation type="submission" date="2023-03" db="EMBL/GenBank/DDBJ databases">
        <title>Isolation and description of six Streptomyces strains from soil environments, able to metabolize different microbial glucans.</title>
        <authorList>
            <person name="Widen T."/>
            <person name="Larsbrink J."/>
        </authorList>
    </citation>
    <scope>NUCLEOTIDE SEQUENCE [LARGE SCALE GENOMIC DNA]</scope>
    <source>
        <strain evidence="3 4">Mut1</strain>
    </source>
</reference>
<evidence type="ECO:0008006" key="5">
    <source>
        <dbReference type="Google" id="ProtNLM"/>
    </source>
</evidence>
<evidence type="ECO:0000256" key="1">
    <source>
        <dbReference type="SAM" id="MobiDB-lite"/>
    </source>
</evidence>
<name>A0ABY9HKK9_9ACTN</name>
<sequence>MTTATCPTTASATSTTTAQPPAPPSVHTRAVLTWIAVFAALTVVQLLVGPYVKGFPMLLRTLVITGIVVPAVVYSLVPNLLRARTAVLRRRA</sequence>
<dbReference type="Proteomes" id="UP001239522">
    <property type="component" value="Chromosome"/>
</dbReference>
<feature type="transmembrane region" description="Helical" evidence="2">
    <location>
        <begin position="58"/>
        <end position="81"/>
    </location>
</feature>
<gene>
    <name evidence="3" type="ORF">P8A18_14755</name>
</gene>
<evidence type="ECO:0000313" key="4">
    <source>
        <dbReference type="Proteomes" id="UP001239522"/>
    </source>
</evidence>
<dbReference type="EMBL" id="CP120997">
    <property type="protein sequence ID" value="WLQ34617.1"/>
    <property type="molecule type" value="Genomic_DNA"/>
</dbReference>
<evidence type="ECO:0000313" key="3">
    <source>
        <dbReference type="EMBL" id="WLQ34617.1"/>
    </source>
</evidence>
<feature type="transmembrane region" description="Helical" evidence="2">
    <location>
        <begin position="31"/>
        <end position="52"/>
    </location>
</feature>
<organism evidence="3 4">
    <name type="scientific">Streptomyces castrisilvae</name>
    <dbReference type="NCBI Taxonomy" id="3033811"/>
    <lineage>
        <taxon>Bacteria</taxon>
        <taxon>Bacillati</taxon>
        <taxon>Actinomycetota</taxon>
        <taxon>Actinomycetes</taxon>
        <taxon>Kitasatosporales</taxon>
        <taxon>Streptomycetaceae</taxon>
        <taxon>Streptomyces</taxon>
    </lineage>
</organism>
<accession>A0ABY9HKK9</accession>
<protein>
    <recommendedName>
        <fullName evidence="5">Integral membrane protein</fullName>
    </recommendedName>
</protein>
<keyword evidence="2" id="KW-0472">Membrane</keyword>
<keyword evidence="2" id="KW-0812">Transmembrane</keyword>